<gene>
    <name evidence="2" type="ORF">H9L01_01265</name>
</gene>
<feature type="transmembrane region" description="Helical" evidence="1">
    <location>
        <begin position="33"/>
        <end position="52"/>
    </location>
</feature>
<keyword evidence="1" id="KW-1133">Transmembrane helix</keyword>
<sequence>MKRKTGRIQGICGIVILGSMLSKLIFNLEFSKLDLILTIFGLVFAVTGFLIMKQYLDDK</sequence>
<dbReference type="Proteomes" id="UP000515928">
    <property type="component" value="Chromosome"/>
</dbReference>
<dbReference type="AlphaFoldDB" id="A0A7G9RZK6"/>
<proteinExistence type="predicted"/>
<evidence type="ECO:0000313" key="2">
    <source>
        <dbReference type="EMBL" id="QNN61031.1"/>
    </source>
</evidence>
<keyword evidence="1" id="KW-0812">Transmembrane</keyword>
<dbReference type="RefSeq" id="WP_187534149.1">
    <property type="nucleotide sequence ID" value="NZ_CP060715.1"/>
</dbReference>
<dbReference type="EMBL" id="CP060715">
    <property type="protein sequence ID" value="QNN61031.1"/>
    <property type="molecule type" value="Genomic_DNA"/>
</dbReference>
<dbReference type="KEGG" id="eio:H9L01_01265"/>
<protein>
    <submittedName>
        <fullName evidence="2">Uncharacterized protein</fullName>
    </submittedName>
</protein>
<keyword evidence="3" id="KW-1185">Reference proteome</keyword>
<feature type="transmembrane region" description="Helical" evidence="1">
    <location>
        <begin position="6"/>
        <end position="26"/>
    </location>
</feature>
<name>A0A7G9RZK6_9FIRM</name>
<organism evidence="2 3">
    <name type="scientific">Erysipelothrix inopinata</name>
    <dbReference type="NCBI Taxonomy" id="225084"/>
    <lineage>
        <taxon>Bacteria</taxon>
        <taxon>Bacillati</taxon>
        <taxon>Bacillota</taxon>
        <taxon>Erysipelotrichia</taxon>
        <taxon>Erysipelotrichales</taxon>
        <taxon>Erysipelotrichaceae</taxon>
        <taxon>Erysipelothrix</taxon>
    </lineage>
</organism>
<reference evidence="2 3" key="1">
    <citation type="submission" date="2020-08" db="EMBL/GenBank/DDBJ databases">
        <title>Genome sequence of Erysipelothrix inopinata DSM 15511T.</title>
        <authorList>
            <person name="Hyun D.-W."/>
            <person name="Bae J.-W."/>
        </authorList>
    </citation>
    <scope>NUCLEOTIDE SEQUENCE [LARGE SCALE GENOMIC DNA]</scope>
    <source>
        <strain evidence="2 3">DSM 15511</strain>
    </source>
</reference>
<evidence type="ECO:0000313" key="3">
    <source>
        <dbReference type="Proteomes" id="UP000515928"/>
    </source>
</evidence>
<accession>A0A7G9RZK6</accession>
<keyword evidence="1" id="KW-0472">Membrane</keyword>
<evidence type="ECO:0000256" key="1">
    <source>
        <dbReference type="SAM" id="Phobius"/>
    </source>
</evidence>